<proteinExistence type="predicted"/>
<dbReference type="Proteomes" id="UP000233551">
    <property type="component" value="Unassembled WGS sequence"/>
</dbReference>
<evidence type="ECO:0000256" key="1">
    <source>
        <dbReference type="SAM" id="MobiDB-lite"/>
    </source>
</evidence>
<organism evidence="2 3">
    <name type="scientific">Punica granatum</name>
    <name type="common">Pomegranate</name>
    <dbReference type="NCBI Taxonomy" id="22663"/>
    <lineage>
        <taxon>Eukaryota</taxon>
        <taxon>Viridiplantae</taxon>
        <taxon>Streptophyta</taxon>
        <taxon>Embryophyta</taxon>
        <taxon>Tracheophyta</taxon>
        <taxon>Spermatophyta</taxon>
        <taxon>Magnoliopsida</taxon>
        <taxon>eudicotyledons</taxon>
        <taxon>Gunneridae</taxon>
        <taxon>Pentapetalae</taxon>
        <taxon>rosids</taxon>
        <taxon>malvids</taxon>
        <taxon>Myrtales</taxon>
        <taxon>Lythraceae</taxon>
        <taxon>Punica</taxon>
    </lineage>
</organism>
<evidence type="ECO:0000313" key="3">
    <source>
        <dbReference type="Proteomes" id="UP000233551"/>
    </source>
</evidence>
<feature type="compositionally biased region" description="Basic and acidic residues" evidence="1">
    <location>
        <begin position="129"/>
        <end position="140"/>
    </location>
</feature>
<feature type="region of interest" description="Disordered" evidence="1">
    <location>
        <begin position="100"/>
        <end position="140"/>
    </location>
</feature>
<protein>
    <submittedName>
        <fullName evidence="2">Uncharacterized protein</fullName>
    </submittedName>
</protein>
<sequence>MAAPTRQNALFWKMGLSIGGRALSFALCQMGCSGGLALAIVFAGKALLTAEVSTPDLAQSMMPKSSQEPAHAPLAESVPSALEERIEELILENVEQRKGALGGWPKGLRSPASSRTRLQHPNPCRRIPLKLEKDKEKESM</sequence>
<name>A0A2I0HTJ5_PUNGR</name>
<evidence type="ECO:0000313" key="2">
    <source>
        <dbReference type="EMBL" id="PKI35031.1"/>
    </source>
</evidence>
<accession>A0A2I0HTJ5</accession>
<keyword evidence="3" id="KW-1185">Reference proteome</keyword>
<gene>
    <name evidence="2" type="ORF">CRG98_044583</name>
</gene>
<dbReference type="EMBL" id="PGOL01005498">
    <property type="protein sequence ID" value="PKI35031.1"/>
    <property type="molecule type" value="Genomic_DNA"/>
</dbReference>
<dbReference type="AlphaFoldDB" id="A0A2I0HTJ5"/>
<comment type="caution">
    <text evidence="2">The sequence shown here is derived from an EMBL/GenBank/DDBJ whole genome shotgun (WGS) entry which is preliminary data.</text>
</comment>
<reference evidence="2 3" key="1">
    <citation type="submission" date="2017-11" db="EMBL/GenBank/DDBJ databases">
        <title>De-novo sequencing of pomegranate (Punica granatum L.) genome.</title>
        <authorList>
            <person name="Akparov Z."/>
            <person name="Amiraslanov A."/>
            <person name="Hajiyeva S."/>
            <person name="Abbasov M."/>
            <person name="Kaur K."/>
            <person name="Hamwieh A."/>
            <person name="Solovyev V."/>
            <person name="Salamov A."/>
            <person name="Braich B."/>
            <person name="Kosarev P."/>
            <person name="Mahmoud A."/>
            <person name="Hajiyev E."/>
            <person name="Babayeva S."/>
            <person name="Izzatullayeva V."/>
            <person name="Mammadov A."/>
            <person name="Mammadov A."/>
            <person name="Sharifova S."/>
            <person name="Ojaghi J."/>
            <person name="Eynullazada K."/>
            <person name="Bayramov B."/>
            <person name="Abdulazimova A."/>
            <person name="Shahmuradov I."/>
        </authorList>
    </citation>
    <scope>NUCLEOTIDE SEQUENCE [LARGE SCALE GENOMIC DNA]</scope>
    <source>
        <strain evidence="3">cv. AG2017</strain>
        <tissue evidence="2">Leaf</tissue>
    </source>
</reference>